<dbReference type="PANTHER" id="PTHR13504:SF38">
    <property type="entry name" value="FIDO DOMAIN-CONTAINING PROTEIN"/>
    <property type="match status" value="1"/>
</dbReference>
<comment type="caution">
    <text evidence="2">The sequence shown here is derived from an EMBL/GenBank/DDBJ whole genome shotgun (WGS) entry which is preliminary data.</text>
</comment>
<name>A0ABV3ZLI6_9BACT</name>
<dbReference type="Pfam" id="PF02661">
    <property type="entry name" value="Fic"/>
    <property type="match status" value="1"/>
</dbReference>
<proteinExistence type="predicted"/>
<dbReference type="PANTHER" id="PTHR13504">
    <property type="entry name" value="FIDO DOMAIN-CONTAINING PROTEIN DDB_G0283145"/>
    <property type="match status" value="1"/>
</dbReference>
<dbReference type="Gene3D" id="1.10.3290.10">
    <property type="entry name" value="Fido-like domain"/>
    <property type="match status" value="1"/>
</dbReference>
<dbReference type="InterPro" id="IPR040198">
    <property type="entry name" value="Fido_containing"/>
</dbReference>
<dbReference type="EMBL" id="JAULBC010000010">
    <property type="protein sequence ID" value="MEX6690697.1"/>
    <property type="molecule type" value="Genomic_DNA"/>
</dbReference>
<gene>
    <name evidence="2" type="ORF">QTN47_24535</name>
</gene>
<accession>A0ABV3ZLI6</accession>
<dbReference type="InterPro" id="IPR003812">
    <property type="entry name" value="Fido"/>
</dbReference>
<evidence type="ECO:0000313" key="3">
    <source>
        <dbReference type="Proteomes" id="UP001560573"/>
    </source>
</evidence>
<organism evidence="2 3">
    <name type="scientific">Danxiaibacter flavus</name>
    <dbReference type="NCBI Taxonomy" id="3049108"/>
    <lineage>
        <taxon>Bacteria</taxon>
        <taxon>Pseudomonadati</taxon>
        <taxon>Bacteroidota</taxon>
        <taxon>Chitinophagia</taxon>
        <taxon>Chitinophagales</taxon>
        <taxon>Chitinophagaceae</taxon>
        <taxon>Danxiaibacter</taxon>
    </lineage>
</organism>
<protein>
    <submittedName>
        <fullName evidence="2">Fic family protein</fullName>
    </submittedName>
</protein>
<dbReference type="RefSeq" id="WP_369332112.1">
    <property type="nucleotide sequence ID" value="NZ_JAULBC010000010.1"/>
</dbReference>
<dbReference type="InterPro" id="IPR036597">
    <property type="entry name" value="Fido-like_dom_sf"/>
</dbReference>
<dbReference type="PROSITE" id="PS51459">
    <property type="entry name" value="FIDO"/>
    <property type="match status" value="1"/>
</dbReference>
<dbReference type="Proteomes" id="UP001560573">
    <property type="component" value="Unassembled WGS sequence"/>
</dbReference>
<evidence type="ECO:0000313" key="2">
    <source>
        <dbReference type="EMBL" id="MEX6690697.1"/>
    </source>
</evidence>
<reference evidence="2 3" key="1">
    <citation type="submission" date="2023-07" db="EMBL/GenBank/DDBJ databases">
        <authorList>
            <person name="Lian W.-H."/>
        </authorList>
    </citation>
    <scope>NUCLEOTIDE SEQUENCE [LARGE SCALE GENOMIC DNA]</scope>
    <source>
        <strain evidence="2 3">SYSU DXS3180</strain>
    </source>
</reference>
<keyword evidence="3" id="KW-1185">Reference proteome</keyword>
<feature type="domain" description="Fido" evidence="1">
    <location>
        <begin position="225"/>
        <end position="362"/>
    </location>
</feature>
<sequence length="466" mass="52867">MTKSSKRDIDLQLEEIKSAIKRFKNGASINDIQSDSQLSVGLRTLQRRLKKLQEQGYIVNSGNTRDSIYHLAEPPHPYGVKNSGSVSGEPVALSAQGKEIQKIVSNPEKLRRPVSYNFDFLRLYRPNIDTYLTEKEKQQLLETGKTARMNEPAGTYAKEILQRLLIDLSWNSSRLEGNTYSLLDTQRLVSFGEVADNKSQMEAQMILNHKEAIEFLVQDADEIGFNRYTILNLHALLSNNLLPDPSASGRLRTFGVGVAKSVYTPLAMPQQIEEMFELMLSKAGQIKDPFEQAFFIMVQLPYLQPFDDVNKRVSRLASNISLNNHNLAPLSFVDVPGDLYIQGMIGIYELNRVELFKDLFLWSYQRSALRYAALRQSLGEPDPFRLQYRDAIRAIISTIVSNVLSPKSAAGRIEQAADALPEQDRKRFVETVNAELLSLHDGNFARYGIRPSQFSAWKEAWNKSEQ</sequence>
<evidence type="ECO:0000259" key="1">
    <source>
        <dbReference type="PROSITE" id="PS51459"/>
    </source>
</evidence>
<dbReference type="SUPFAM" id="SSF140931">
    <property type="entry name" value="Fic-like"/>
    <property type="match status" value="1"/>
</dbReference>